<gene>
    <name evidence="4" type="ORF">N7E81_14725</name>
</gene>
<organism evidence="4 5">
    <name type="scientific">Reichenbachiella carrageenanivorans</name>
    <dbReference type="NCBI Taxonomy" id="2979869"/>
    <lineage>
        <taxon>Bacteria</taxon>
        <taxon>Pseudomonadati</taxon>
        <taxon>Bacteroidota</taxon>
        <taxon>Cytophagia</taxon>
        <taxon>Cytophagales</taxon>
        <taxon>Reichenbachiellaceae</taxon>
        <taxon>Reichenbachiella</taxon>
    </lineage>
</organism>
<dbReference type="PROSITE" id="PS00629">
    <property type="entry name" value="IMP_1"/>
    <property type="match status" value="1"/>
</dbReference>
<dbReference type="Pfam" id="PF00459">
    <property type="entry name" value="Inositol_P"/>
    <property type="match status" value="1"/>
</dbReference>
<dbReference type="CDD" id="cd01637">
    <property type="entry name" value="IMPase_like"/>
    <property type="match status" value="1"/>
</dbReference>
<accession>A0ABY6D0M7</accession>
<dbReference type="Gene3D" id="3.30.540.10">
    <property type="entry name" value="Fructose-1,6-Bisphosphatase, subunit A, domain 1"/>
    <property type="match status" value="1"/>
</dbReference>
<dbReference type="PRINTS" id="PR00377">
    <property type="entry name" value="IMPHPHTASES"/>
</dbReference>
<dbReference type="Gene3D" id="3.40.190.80">
    <property type="match status" value="1"/>
</dbReference>
<dbReference type="PANTHER" id="PTHR20854:SF4">
    <property type="entry name" value="INOSITOL-1-MONOPHOSPHATASE-RELATED"/>
    <property type="match status" value="1"/>
</dbReference>
<sequence length="293" mass="31948">MKLTTGDLYTLAALAKTAAQDASAYIREQVQLSHEISYKAGVDSLATQVVTEIDLGSQRIIWAQLKATLATYDLGWLSEESADDGSRLIKDYFWCIDPLDGTLPFTLGEPGYAVSIALVARSGESVLGVVADPYHQQIYQAIKGKGSLKGDQPLTLPVATDRLHVHFDRSFTTSISYESTREALQTLCTRLGFADYQIHTGYGAVMNALGLLTLGSGCYFKLPKPNRGGGCIWDYAATSLIYHELGAQATDIHGQLLALNRKDSPYMNTHGVIYATNEVLHKELLSLGQQVIL</sequence>
<evidence type="ECO:0000256" key="1">
    <source>
        <dbReference type="ARBA" id="ARBA00022723"/>
    </source>
</evidence>
<name>A0ABY6D0M7_9BACT</name>
<dbReference type="Proteomes" id="UP001062165">
    <property type="component" value="Chromosome"/>
</dbReference>
<dbReference type="RefSeq" id="WP_263050358.1">
    <property type="nucleotide sequence ID" value="NZ_CP106735.1"/>
</dbReference>
<keyword evidence="5" id="KW-1185">Reference proteome</keyword>
<dbReference type="SUPFAM" id="SSF56655">
    <property type="entry name" value="Carbohydrate phosphatase"/>
    <property type="match status" value="1"/>
</dbReference>
<dbReference type="PANTHER" id="PTHR20854">
    <property type="entry name" value="INOSITOL MONOPHOSPHATASE"/>
    <property type="match status" value="1"/>
</dbReference>
<reference evidence="4" key="1">
    <citation type="submission" date="2022-10" db="EMBL/GenBank/DDBJ databases">
        <title>Comparative genomics and taxonomic characterization of three novel marine species of genus Reichenbachiella exhibiting antioxidant and polysaccharide degradation activities.</title>
        <authorList>
            <person name="Muhammad N."/>
            <person name="Lee Y.-J."/>
            <person name="Ko J."/>
            <person name="Kim S.-G."/>
        </authorList>
    </citation>
    <scope>NUCLEOTIDE SEQUENCE</scope>
    <source>
        <strain evidence="4">Wsw4-B4</strain>
    </source>
</reference>
<evidence type="ECO:0000313" key="5">
    <source>
        <dbReference type="Proteomes" id="UP001062165"/>
    </source>
</evidence>
<keyword evidence="2" id="KW-0378">Hydrolase</keyword>
<dbReference type="InterPro" id="IPR000760">
    <property type="entry name" value="Inositol_monophosphatase-like"/>
</dbReference>
<dbReference type="InterPro" id="IPR020583">
    <property type="entry name" value="Inositol_monoP_metal-BS"/>
</dbReference>
<evidence type="ECO:0000313" key="4">
    <source>
        <dbReference type="EMBL" id="UXX78613.1"/>
    </source>
</evidence>
<keyword evidence="3" id="KW-0460">Magnesium</keyword>
<evidence type="ECO:0000256" key="3">
    <source>
        <dbReference type="ARBA" id="ARBA00022842"/>
    </source>
</evidence>
<protein>
    <submittedName>
        <fullName evidence="4">Inositol monophosphatase family protein</fullName>
    </submittedName>
</protein>
<evidence type="ECO:0000256" key="2">
    <source>
        <dbReference type="ARBA" id="ARBA00022801"/>
    </source>
</evidence>
<keyword evidence="1" id="KW-0479">Metal-binding</keyword>
<proteinExistence type="predicted"/>
<dbReference type="EMBL" id="CP106735">
    <property type="protein sequence ID" value="UXX78613.1"/>
    <property type="molecule type" value="Genomic_DNA"/>
</dbReference>